<feature type="compositionally biased region" description="Low complexity" evidence="1">
    <location>
        <begin position="763"/>
        <end position="788"/>
    </location>
</feature>
<feature type="compositionally biased region" description="Polar residues" evidence="1">
    <location>
        <begin position="807"/>
        <end position="821"/>
    </location>
</feature>
<gene>
    <name evidence="2" type="ORF">CTRI78_v003204</name>
</gene>
<feature type="compositionally biased region" description="Basic and acidic residues" evidence="1">
    <location>
        <begin position="737"/>
        <end position="749"/>
    </location>
</feature>
<keyword evidence="3" id="KW-1185">Reference proteome</keyword>
<feature type="compositionally biased region" description="Polar residues" evidence="1">
    <location>
        <begin position="261"/>
        <end position="276"/>
    </location>
</feature>
<feature type="compositionally biased region" description="Polar residues" evidence="1">
    <location>
        <begin position="697"/>
        <end position="709"/>
    </location>
</feature>
<reference evidence="2 3" key="1">
    <citation type="submission" date="2018-12" db="EMBL/GenBank/DDBJ databases">
        <title>Genome sequence and assembly of Colletotrichum trifolii.</title>
        <authorList>
            <person name="Gan P."/>
            <person name="Shirasu K."/>
        </authorList>
    </citation>
    <scope>NUCLEOTIDE SEQUENCE [LARGE SCALE GENOMIC DNA]</scope>
    <source>
        <strain evidence="2 3">543-2</strain>
    </source>
</reference>
<dbReference type="AlphaFoldDB" id="A0A4R8RK35"/>
<feature type="compositionally biased region" description="Polar residues" evidence="1">
    <location>
        <begin position="322"/>
        <end position="343"/>
    </location>
</feature>
<feature type="region of interest" description="Disordered" evidence="1">
    <location>
        <begin position="659"/>
        <end position="971"/>
    </location>
</feature>
<accession>A0A4R8RK35</accession>
<feature type="region of interest" description="Disordered" evidence="1">
    <location>
        <begin position="312"/>
        <end position="345"/>
    </location>
</feature>
<dbReference type="STRING" id="5466.A0A4R8RK35"/>
<feature type="compositionally biased region" description="Polar residues" evidence="1">
    <location>
        <begin position="141"/>
        <end position="164"/>
    </location>
</feature>
<sequence>MVISGNSPASSGSSTLFRELLSHEHVPRHLTRVPRDQQALLDRPEAWAAGRRGSGNDSVNVPPKVLDHLVYFHTANNLPPPAQKPQPLASSGPSPSGMERAADVPGSQEASRAATASPPSSPSPAPATPVSWPSSPERPSLSANRDPSPSLSIKSQIGIQSQAPAPSELADIPSSPLNYPSPTRASPKRPIPSTRFAQPVFKRRRIEDFPPSSGGQEDDLETAIPGALHQDVPPITRIAAHLFTTSNGVAASSPPCGQGSMVPSTYNDPKSPTAASTPGKKRRFKKIKFSSSDDFSGIPLGGVTAAQRSTIPCSQIGERSGSAPSARQTATSSGADSRSSLQAPQVVHETPISTKTKRGKHVQPVVADPRPEAQVTEGSADALVSTTPGDQDDAVVYSRLYNTVVTQTELDAQAKELGMKQLRAQLDHEWDAEGSDWLPPDLRPSRASLSVDSLRVLCNVTKAAVRGGVPLSRLWSEADGPLYRAAANRPEAELSFSEELDHSVFDFLGSEMTRVERQKRGTAYASPDAQNSTGLPEEVLYPSQEEMSASFAKPPLEAYCEAYPVFSTNTEEFVNACLAVAYLREDGGLPVWLYDDFIRAFITGYVPYVNRHGDDTSALTSLQWYVQNVHRPVFQKSVITSKNLDQVFTAYPEEARILEDSKTDSEAEKSRAAQQKTTREADESAAKSADDLVPQSRAATAENNPSRPSNGVGAPDDAAKSSALLPAVETPNVPAKDQVRVKNEDDTGESRNIMEIPERNPAPRGSSPAPPSGSGDQQQQLGVAQPVQEVETLDMEDEYGDDEIVIMSTQPEPTASQSNKTTLKKSVGNPAHVNSPSSKSVVQPISQEPFFAHRHSNFENLSASQKHQDERVAETPRPQKQKPPAASSPPGGNGATSAEKKRMRRSMPATFDWGPQSRVPPGSPTPSTLSTLTQESGVKKSKKTKKTTKKMTSQEYLAHLRAQGFGGPKKT</sequence>
<feature type="compositionally biased region" description="Acidic residues" evidence="1">
    <location>
        <begin position="791"/>
        <end position="804"/>
    </location>
</feature>
<feature type="compositionally biased region" description="Polar residues" evidence="1">
    <location>
        <begin position="175"/>
        <end position="184"/>
    </location>
</feature>
<organism evidence="2 3">
    <name type="scientific">Colletotrichum trifolii</name>
    <dbReference type="NCBI Taxonomy" id="5466"/>
    <lineage>
        <taxon>Eukaryota</taxon>
        <taxon>Fungi</taxon>
        <taxon>Dikarya</taxon>
        <taxon>Ascomycota</taxon>
        <taxon>Pezizomycotina</taxon>
        <taxon>Sordariomycetes</taxon>
        <taxon>Hypocreomycetidae</taxon>
        <taxon>Glomerellales</taxon>
        <taxon>Glomerellaceae</taxon>
        <taxon>Colletotrichum</taxon>
        <taxon>Colletotrichum orbiculare species complex</taxon>
    </lineage>
</organism>
<proteinExistence type="predicted"/>
<feature type="region of interest" description="Disordered" evidence="1">
    <location>
        <begin position="76"/>
        <end position="220"/>
    </location>
</feature>
<evidence type="ECO:0000256" key="1">
    <source>
        <dbReference type="SAM" id="MobiDB-lite"/>
    </source>
</evidence>
<feature type="compositionally biased region" description="Polar residues" evidence="1">
    <location>
        <begin position="832"/>
        <end position="846"/>
    </location>
</feature>
<feature type="region of interest" description="Disordered" evidence="1">
    <location>
        <begin position="250"/>
        <end position="284"/>
    </location>
</feature>
<comment type="caution">
    <text evidence="2">The sequence shown here is derived from an EMBL/GenBank/DDBJ whole genome shotgun (WGS) entry which is preliminary data.</text>
</comment>
<name>A0A4R8RK35_COLTR</name>
<evidence type="ECO:0000313" key="2">
    <source>
        <dbReference type="EMBL" id="TDZ66145.1"/>
    </source>
</evidence>
<feature type="compositionally biased region" description="Basic residues" evidence="1">
    <location>
        <begin position="939"/>
        <end position="949"/>
    </location>
</feature>
<feature type="compositionally biased region" description="Basic and acidic residues" evidence="1">
    <location>
        <begin position="659"/>
        <end position="690"/>
    </location>
</feature>
<protein>
    <submittedName>
        <fullName evidence="2">Uncharacterized protein</fullName>
    </submittedName>
</protein>
<evidence type="ECO:0000313" key="3">
    <source>
        <dbReference type="Proteomes" id="UP000295703"/>
    </source>
</evidence>
<dbReference type="Proteomes" id="UP000295703">
    <property type="component" value="Unassembled WGS sequence"/>
</dbReference>
<dbReference type="EMBL" id="RYZW01000019">
    <property type="protein sequence ID" value="TDZ66145.1"/>
    <property type="molecule type" value="Genomic_DNA"/>
</dbReference>